<dbReference type="Proteomes" id="UP000275846">
    <property type="component" value="Unassembled WGS sequence"/>
</dbReference>
<dbReference type="PANTHER" id="PTHR14233:SF4">
    <property type="entry name" value="SOLUTE CARRIER FAMILY 35 MEMBER F2"/>
    <property type="match status" value="1"/>
</dbReference>
<evidence type="ECO:0000256" key="1">
    <source>
        <dbReference type="ARBA" id="ARBA00004141"/>
    </source>
</evidence>
<keyword evidence="4 9" id="KW-0812">Transmembrane</keyword>
<dbReference type="Pfam" id="PF06027">
    <property type="entry name" value="SLC35F"/>
    <property type="match status" value="3"/>
</dbReference>
<evidence type="ECO:0000256" key="8">
    <source>
        <dbReference type="SAM" id="MobiDB-lite"/>
    </source>
</evidence>
<dbReference type="InterPro" id="IPR009262">
    <property type="entry name" value="SLC35_F1/F2/F6"/>
</dbReference>
<feature type="transmembrane region" description="Helical" evidence="9">
    <location>
        <begin position="335"/>
        <end position="354"/>
    </location>
</feature>
<protein>
    <submittedName>
        <fullName evidence="12">Solute carrier family 35 member F1</fullName>
    </submittedName>
</protein>
<dbReference type="GO" id="GO:0022857">
    <property type="term" value="F:transmembrane transporter activity"/>
    <property type="evidence" value="ECO:0007669"/>
    <property type="project" value="InterPro"/>
</dbReference>
<proteinExistence type="inferred from homology"/>
<dbReference type="SUPFAM" id="SSF103481">
    <property type="entry name" value="Multidrug resistance efflux transporter EmrE"/>
    <property type="match status" value="1"/>
</dbReference>
<name>A0A183SJX1_SCHSO</name>
<feature type="region of interest" description="Disordered" evidence="8">
    <location>
        <begin position="166"/>
        <end position="197"/>
    </location>
</feature>
<sequence length="500" mass="53981">MELDRMVFNRKAVGRDIVSQVEKSAPSDGDPPHINRRIRTQAVSDPRSDRSCGGASNAASPATACASGSVNDILDNTDPSEPSLTSVLSRPKSSRFLNHLRRLTLPIALGQILSALIAITGIASNFLVRFGVSLPLTQNLPSYFLLATIYGFFSWRHLLLSQKHPSGETVQDQDQSGEVTKNTTSDVIPGSSGDTGSLQSYEVESCASMDGTPCVPNLKTRLWEFLRYRGWQYFVAGTIDVHANWAIVSAYSYTNLTSVQLLDCLTIPTAMLLSRFCLKTRYGLIHVAGVFICLLGAGAMVGADYLAAAADAGNTSSSPDNSTTQAPSQSRLSPIGTVLLGDFLVILGAIGYGISNVYQEYLVRRFGIIDYLSFASLTSTLWTVVHCLAWELPLMRQLAQRPDQSNLGATLGCLAGYAAAMFILYNVMPFALSRTNAVLVNLSLLTADLYALLIGIYLFGNVFHPLYIGAFLAIVLGLCLFASRDPIFKEDANAKDDASA</sequence>
<feature type="transmembrane region" description="Helical" evidence="9">
    <location>
        <begin position="282"/>
        <end position="303"/>
    </location>
</feature>
<accession>A0A183SJX1</accession>
<evidence type="ECO:0000256" key="9">
    <source>
        <dbReference type="SAM" id="Phobius"/>
    </source>
</evidence>
<evidence type="ECO:0000256" key="5">
    <source>
        <dbReference type="ARBA" id="ARBA00022989"/>
    </source>
</evidence>
<feature type="transmembrane region" description="Helical" evidence="9">
    <location>
        <begin position="366"/>
        <end position="385"/>
    </location>
</feature>
<reference evidence="12" key="1">
    <citation type="submission" date="2016-06" db="UniProtKB">
        <authorList>
            <consortium name="WormBaseParasite"/>
        </authorList>
    </citation>
    <scope>IDENTIFICATION</scope>
</reference>
<organism evidence="12">
    <name type="scientific">Schistocephalus solidus</name>
    <name type="common">Tapeworm</name>
    <dbReference type="NCBI Taxonomy" id="70667"/>
    <lineage>
        <taxon>Eukaryota</taxon>
        <taxon>Metazoa</taxon>
        <taxon>Spiralia</taxon>
        <taxon>Lophotrochozoa</taxon>
        <taxon>Platyhelminthes</taxon>
        <taxon>Cestoda</taxon>
        <taxon>Eucestoda</taxon>
        <taxon>Diphyllobothriidea</taxon>
        <taxon>Diphyllobothriidae</taxon>
        <taxon>Schistocephalus</taxon>
    </lineage>
</organism>
<comment type="similarity">
    <text evidence="2">Belongs to the SLC35F solute transporter family.</text>
</comment>
<dbReference type="GO" id="GO:0016020">
    <property type="term" value="C:membrane"/>
    <property type="evidence" value="ECO:0007669"/>
    <property type="project" value="UniProtKB-SubCell"/>
</dbReference>
<dbReference type="PANTHER" id="PTHR14233">
    <property type="entry name" value="DUF914-RELATED"/>
    <property type="match status" value="1"/>
</dbReference>
<keyword evidence="11" id="KW-1185">Reference proteome</keyword>
<dbReference type="WBParaSite" id="SSLN_0000467101-mRNA-1">
    <property type="protein sequence ID" value="SSLN_0000467101-mRNA-1"/>
    <property type="gene ID" value="SSLN_0000467101"/>
</dbReference>
<feature type="transmembrane region" description="Helical" evidence="9">
    <location>
        <begin position="405"/>
        <end position="425"/>
    </location>
</feature>
<evidence type="ECO:0000313" key="12">
    <source>
        <dbReference type="WBParaSite" id="SSLN_0000467101-mRNA-1"/>
    </source>
</evidence>
<keyword evidence="3" id="KW-0813">Transport</keyword>
<evidence type="ECO:0000313" key="10">
    <source>
        <dbReference type="EMBL" id="VDL90904.1"/>
    </source>
</evidence>
<dbReference type="EMBL" id="UYSU01032898">
    <property type="protein sequence ID" value="VDL90904.1"/>
    <property type="molecule type" value="Genomic_DNA"/>
</dbReference>
<reference evidence="10 11" key="2">
    <citation type="submission" date="2018-11" db="EMBL/GenBank/DDBJ databases">
        <authorList>
            <consortium name="Pathogen Informatics"/>
        </authorList>
    </citation>
    <scope>NUCLEOTIDE SEQUENCE [LARGE SCALE GENOMIC DNA]</scope>
    <source>
        <strain evidence="10 11">NST_G2</strain>
    </source>
</reference>
<feature type="region of interest" description="Disordered" evidence="8">
    <location>
        <begin position="20"/>
        <end position="62"/>
    </location>
</feature>
<feature type="transmembrane region" description="Helical" evidence="9">
    <location>
        <begin position="466"/>
        <end position="483"/>
    </location>
</feature>
<feature type="transmembrane region" description="Helical" evidence="9">
    <location>
        <begin position="140"/>
        <end position="159"/>
    </location>
</feature>
<evidence type="ECO:0000256" key="2">
    <source>
        <dbReference type="ARBA" id="ARBA00007863"/>
    </source>
</evidence>
<dbReference type="AlphaFoldDB" id="A0A183SJX1"/>
<dbReference type="OrthoDB" id="429955at2759"/>
<feature type="compositionally biased region" description="Low complexity" evidence="8">
    <location>
        <begin position="53"/>
        <end position="62"/>
    </location>
</feature>
<comment type="subcellular location">
    <subcellularLocation>
        <location evidence="1">Membrane</location>
        <topology evidence="1">Multi-pass membrane protein</topology>
    </subcellularLocation>
</comment>
<evidence type="ECO:0000313" key="11">
    <source>
        <dbReference type="Proteomes" id="UP000275846"/>
    </source>
</evidence>
<feature type="compositionally biased region" description="Polar residues" evidence="8">
    <location>
        <begin position="168"/>
        <end position="197"/>
    </location>
</feature>
<keyword evidence="5 9" id="KW-1133">Transmembrane helix</keyword>
<evidence type="ECO:0000256" key="3">
    <source>
        <dbReference type="ARBA" id="ARBA00022448"/>
    </source>
</evidence>
<feature type="transmembrane region" description="Helical" evidence="9">
    <location>
        <begin position="103"/>
        <end position="128"/>
    </location>
</feature>
<comment type="function">
    <text evidence="7">Putative solute transporter.</text>
</comment>
<dbReference type="InterPro" id="IPR052221">
    <property type="entry name" value="SLC35F_Transporter"/>
</dbReference>
<dbReference type="STRING" id="70667.A0A183SJX1"/>
<keyword evidence="6 9" id="KW-0472">Membrane</keyword>
<evidence type="ECO:0000256" key="6">
    <source>
        <dbReference type="ARBA" id="ARBA00023136"/>
    </source>
</evidence>
<evidence type="ECO:0000256" key="7">
    <source>
        <dbReference type="ARBA" id="ARBA00037727"/>
    </source>
</evidence>
<gene>
    <name evidence="10" type="ORF">SSLN_LOCUS4519</name>
</gene>
<feature type="transmembrane region" description="Helical" evidence="9">
    <location>
        <begin position="437"/>
        <end position="460"/>
    </location>
</feature>
<dbReference type="InterPro" id="IPR037185">
    <property type="entry name" value="EmrE-like"/>
</dbReference>
<evidence type="ECO:0000256" key="4">
    <source>
        <dbReference type="ARBA" id="ARBA00022692"/>
    </source>
</evidence>